<feature type="domain" description="HAMP" evidence="6">
    <location>
        <begin position="314"/>
        <end position="366"/>
    </location>
</feature>
<dbReference type="GO" id="GO:0016020">
    <property type="term" value="C:membrane"/>
    <property type="evidence" value="ECO:0007669"/>
    <property type="project" value="UniProtKB-SubCell"/>
</dbReference>
<dbReference type="EMBL" id="MEHA01000007">
    <property type="protein sequence ID" value="ODR52185.1"/>
    <property type="molecule type" value="Genomic_DNA"/>
</dbReference>
<dbReference type="SUPFAM" id="SSF158472">
    <property type="entry name" value="HAMP domain-like"/>
    <property type="match status" value="1"/>
</dbReference>
<reference evidence="7 9" key="2">
    <citation type="submission" date="2016-08" db="EMBL/GenBank/DDBJ databases">
        <authorList>
            <person name="Seilhamer J.J."/>
        </authorList>
    </citation>
    <scope>NUCLEOTIDE SEQUENCE [LARGE SCALE GENOMIC DNA]</scope>
    <source>
        <strain evidence="7 9">NML150140-1</strain>
    </source>
</reference>
<gene>
    <name evidence="7" type="ORF">BEI59_11800</name>
    <name evidence="8" type="ORF">BEI63_17495</name>
</gene>
<evidence type="ECO:0000256" key="5">
    <source>
        <dbReference type="SAM" id="Phobius"/>
    </source>
</evidence>
<dbReference type="SMART" id="SM00304">
    <property type="entry name" value="HAMP"/>
    <property type="match status" value="1"/>
</dbReference>
<comment type="subcellular location">
    <subcellularLocation>
        <location evidence="1">Membrane</location>
    </subcellularLocation>
</comment>
<dbReference type="InterPro" id="IPR003594">
    <property type="entry name" value="HATPase_dom"/>
</dbReference>
<evidence type="ECO:0000313" key="10">
    <source>
        <dbReference type="Proteomes" id="UP000094869"/>
    </source>
</evidence>
<evidence type="ECO:0000256" key="2">
    <source>
        <dbReference type="ARBA" id="ARBA00022553"/>
    </source>
</evidence>
<reference evidence="8 10" key="1">
    <citation type="submission" date="2016-08" db="EMBL/GenBank/DDBJ databases">
        <title>Characterization of Isolates of Eisenbergiella tayi Derived from Blood Cultures, Using Whole Genome Sequencing.</title>
        <authorList>
            <person name="Bernier A.-M."/>
            <person name="Burdz T."/>
            <person name="Wiebe D."/>
            <person name="Bernard K."/>
        </authorList>
    </citation>
    <scope>NUCLEOTIDE SEQUENCE [LARGE SCALE GENOMIC DNA]</scope>
    <source>
        <strain evidence="8 10">NML120146</strain>
    </source>
</reference>
<dbReference type="SUPFAM" id="SSF55874">
    <property type="entry name" value="ATPase domain of HSP90 chaperone/DNA topoisomerase II/histidine kinase"/>
    <property type="match status" value="1"/>
</dbReference>
<evidence type="ECO:0000256" key="3">
    <source>
        <dbReference type="ARBA" id="ARBA00022679"/>
    </source>
</evidence>
<dbReference type="Proteomes" id="UP000094869">
    <property type="component" value="Unassembled WGS sequence"/>
</dbReference>
<feature type="transmembrane region" description="Helical" evidence="5">
    <location>
        <begin position="15"/>
        <end position="37"/>
    </location>
</feature>
<keyword evidence="3" id="KW-0808">Transferase</keyword>
<keyword evidence="4" id="KW-0418">Kinase</keyword>
<dbReference type="PROSITE" id="PS50885">
    <property type="entry name" value="HAMP"/>
    <property type="match status" value="1"/>
</dbReference>
<evidence type="ECO:0000256" key="1">
    <source>
        <dbReference type="ARBA" id="ARBA00004370"/>
    </source>
</evidence>
<dbReference type="Pfam" id="PF00672">
    <property type="entry name" value="HAMP"/>
    <property type="match status" value="1"/>
</dbReference>
<dbReference type="InterPro" id="IPR050640">
    <property type="entry name" value="Bact_2-comp_sensor_kinase"/>
</dbReference>
<accession>A0A1E3UIQ7</accession>
<dbReference type="EMBL" id="MEHD01000025">
    <property type="protein sequence ID" value="ODR54727.1"/>
    <property type="molecule type" value="Genomic_DNA"/>
</dbReference>
<dbReference type="PANTHER" id="PTHR34220">
    <property type="entry name" value="SENSOR HISTIDINE KINASE YPDA"/>
    <property type="match status" value="1"/>
</dbReference>
<dbReference type="Proteomes" id="UP000094271">
    <property type="component" value="Unassembled WGS sequence"/>
</dbReference>
<dbReference type="InterPro" id="IPR003660">
    <property type="entry name" value="HAMP_dom"/>
</dbReference>
<keyword evidence="2" id="KW-0597">Phosphoprotein</keyword>
<dbReference type="RefSeq" id="WP_069410070.1">
    <property type="nucleotide sequence ID" value="NZ_DAWDRA010000433.1"/>
</dbReference>
<name>A0A1E3UIQ7_9FIRM</name>
<comment type="caution">
    <text evidence="7">The sequence shown here is derived from an EMBL/GenBank/DDBJ whole genome shotgun (WGS) entry which is preliminary data.</text>
</comment>
<evidence type="ECO:0000313" key="8">
    <source>
        <dbReference type="EMBL" id="ODR54727.1"/>
    </source>
</evidence>
<evidence type="ECO:0000313" key="7">
    <source>
        <dbReference type="EMBL" id="ODR52185.1"/>
    </source>
</evidence>
<evidence type="ECO:0000313" key="9">
    <source>
        <dbReference type="Proteomes" id="UP000094271"/>
    </source>
</evidence>
<organism evidence="7 9">
    <name type="scientific">Eisenbergiella tayi</name>
    <dbReference type="NCBI Taxonomy" id="1432052"/>
    <lineage>
        <taxon>Bacteria</taxon>
        <taxon>Bacillati</taxon>
        <taxon>Bacillota</taxon>
        <taxon>Clostridia</taxon>
        <taxon>Lachnospirales</taxon>
        <taxon>Lachnospiraceae</taxon>
        <taxon>Eisenbergiella</taxon>
    </lineage>
</organism>
<keyword evidence="5" id="KW-1133">Transmembrane helix</keyword>
<keyword evidence="5" id="KW-0812">Transmembrane</keyword>
<dbReference type="InterPro" id="IPR036890">
    <property type="entry name" value="HATPase_C_sf"/>
</dbReference>
<dbReference type="PANTHER" id="PTHR34220:SF7">
    <property type="entry name" value="SENSOR HISTIDINE KINASE YPDA"/>
    <property type="match status" value="1"/>
</dbReference>
<evidence type="ECO:0000256" key="4">
    <source>
        <dbReference type="ARBA" id="ARBA00022777"/>
    </source>
</evidence>
<dbReference type="GO" id="GO:0000155">
    <property type="term" value="F:phosphorelay sensor kinase activity"/>
    <property type="evidence" value="ECO:0007669"/>
    <property type="project" value="InterPro"/>
</dbReference>
<keyword evidence="5" id="KW-0472">Membrane</keyword>
<dbReference type="InterPro" id="IPR010559">
    <property type="entry name" value="Sig_transdc_His_kin_internal"/>
</dbReference>
<protein>
    <recommendedName>
        <fullName evidence="6">HAMP domain-containing protein</fullName>
    </recommendedName>
</protein>
<dbReference type="Pfam" id="PF06580">
    <property type="entry name" value="His_kinase"/>
    <property type="match status" value="1"/>
</dbReference>
<dbReference type="CDD" id="cd06225">
    <property type="entry name" value="HAMP"/>
    <property type="match status" value="1"/>
</dbReference>
<sequence length="590" mass="68088">MEKNKKYCSVGVKLVGFYVVLGLIPLIIVYLYTFYVLRSVLEEDGYRYIRQESEQAGNLMDAWADRYAAIIDSIYMDYYTNAYIMADYSNMGFESMYPYIDKAMLKLILLSPETTKIEFYSFNETLPEDGNYFRKVDQMKEGWFQKAVDANGFTVVAGVEERKEYGYERPYIGMVKLLNYFKNGSLQNVLQVQVDAVSVCDLIYDENEACRKFVLSEDGTILASSERGDLGKNAEEVLKDSVIWEDIDWGKPGSLMEQGKYYMVTKDCQMKMKVLVIADKTSVLEKANQTAEKILFLLALTAIMAFAAILLYGRNFTQRINRIVYATGRLRRGDFSYLVREKTNDEIGKVADAMDDLTRQMEILIHDNYQKQLRLRDSEINLLYEQIDPHFLYNALSTISSLSIMEGDRQTNRCVKALGEFYRVSLNKGKRILSVQEEVELLKSYMVIQKFRFDDCISITYDISRVTLQYRCLKLLLQPVVENSIKYGIRDNNGKVLHIKVKVYEENEMVYFVIEDDGTGMERERLEEVQAAVNKGNGGYGLKNIDIRIKLQYGSQYGLHLESEKGIGTKVIIGIPRVWKEIEEVDCMPD</sequence>
<keyword evidence="10" id="KW-1185">Reference proteome</keyword>
<feature type="transmembrane region" description="Helical" evidence="5">
    <location>
        <begin position="294"/>
        <end position="313"/>
    </location>
</feature>
<dbReference type="Pfam" id="PF02518">
    <property type="entry name" value="HATPase_c"/>
    <property type="match status" value="1"/>
</dbReference>
<proteinExistence type="predicted"/>
<evidence type="ECO:0000259" key="6">
    <source>
        <dbReference type="PROSITE" id="PS50885"/>
    </source>
</evidence>
<dbReference type="Gene3D" id="3.30.565.10">
    <property type="entry name" value="Histidine kinase-like ATPase, C-terminal domain"/>
    <property type="match status" value="1"/>
</dbReference>
<dbReference type="AlphaFoldDB" id="A0A1E3UIQ7"/>
<dbReference type="Gene3D" id="6.10.340.10">
    <property type="match status" value="1"/>
</dbReference>